<feature type="region of interest" description="Disordered" evidence="1">
    <location>
        <begin position="307"/>
        <end position="334"/>
    </location>
</feature>
<dbReference type="AlphaFoldDB" id="A0A7J6RGS2"/>
<feature type="region of interest" description="Disordered" evidence="1">
    <location>
        <begin position="347"/>
        <end position="391"/>
    </location>
</feature>
<sequence length="391" mass="41820">MALPPWFSLTCTVHWLPPVTPDPDTSVHDFAEKTRREVAAAGNLRLDNNASYRSHVELEHFFFGDTEKVITRKMHDIADSTIVPACIRKRMPFLEALKCTNLIRASGLARCCLGLGPSLPRIPANRAMQEAENRFRVSNDIDVRELGDSLWGFLNYPGDLLVMQGHGITPVSTVLKSIAHASRIRDRPIDVLVTGAPADTEGAFGGRSRELWIAAMKPEEEGSPSVVPKEPIRVGAKTQSASLGGFISHKLKEEGVALLQGSSAVTIAKMADGIAIAGAHFNGEEGRPSAHLVCRLRTILVEADATVSRDGEDADQIGGDGSPSGDTTVPPRPNRIRVMQVLVRLKDGPIQGSSSSSSAAAAQPHSEDGANDAEVTMDSISGDDTSKGVAR</sequence>
<feature type="compositionally biased region" description="Low complexity" evidence="1">
    <location>
        <begin position="353"/>
        <end position="362"/>
    </location>
</feature>
<keyword evidence="2" id="KW-0808">Transferase</keyword>
<reference evidence="2 3" key="1">
    <citation type="submission" date="2020-04" db="EMBL/GenBank/DDBJ databases">
        <title>Perkinsus olseni comparative genomics.</title>
        <authorList>
            <person name="Bogema D.R."/>
        </authorList>
    </citation>
    <scope>NUCLEOTIDE SEQUENCE [LARGE SCALE GENOMIC DNA]</scope>
    <source>
        <strain evidence="2">ATCC PRA-205</strain>
    </source>
</reference>
<evidence type="ECO:0000313" key="2">
    <source>
        <dbReference type="EMBL" id="KAF4719677.1"/>
    </source>
</evidence>
<keyword evidence="2" id="KW-0012">Acyltransferase</keyword>
<dbReference type="EMBL" id="JABANM010022391">
    <property type="protein sequence ID" value="KAF4719677.1"/>
    <property type="molecule type" value="Genomic_DNA"/>
</dbReference>
<gene>
    <name evidence="2" type="primary">LPCAT2_9</name>
    <name evidence="2" type="ORF">FOZ62_014577</name>
</gene>
<accession>A0A7J6RGS2</accession>
<proteinExistence type="predicted"/>
<evidence type="ECO:0000256" key="1">
    <source>
        <dbReference type="SAM" id="MobiDB-lite"/>
    </source>
</evidence>
<dbReference type="Proteomes" id="UP000574390">
    <property type="component" value="Unassembled WGS sequence"/>
</dbReference>
<comment type="caution">
    <text evidence="2">The sequence shown here is derived from an EMBL/GenBank/DDBJ whole genome shotgun (WGS) entry which is preliminary data.</text>
</comment>
<dbReference type="GO" id="GO:0016746">
    <property type="term" value="F:acyltransferase activity"/>
    <property type="evidence" value="ECO:0007669"/>
    <property type="project" value="UniProtKB-KW"/>
</dbReference>
<evidence type="ECO:0000313" key="3">
    <source>
        <dbReference type="Proteomes" id="UP000574390"/>
    </source>
</evidence>
<name>A0A7J6RGS2_PEROL</name>
<protein>
    <submittedName>
        <fullName evidence="2">Lysophosphatidylcholine acyltransferase 2</fullName>
    </submittedName>
</protein>
<organism evidence="2 3">
    <name type="scientific">Perkinsus olseni</name>
    <name type="common">Perkinsus atlanticus</name>
    <dbReference type="NCBI Taxonomy" id="32597"/>
    <lineage>
        <taxon>Eukaryota</taxon>
        <taxon>Sar</taxon>
        <taxon>Alveolata</taxon>
        <taxon>Perkinsozoa</taxon>
        <taxon>Perkinsea</taxon>
        <taxon>Perkinsida</taxon>
        <taxon>Perkinsidae</taxon>
        <taxon>Perkinsus</taxon>
    </lineage>
</organism>